<comment type="function">
    <text evidence="10">Releases the supercoiling and torsional tension of DNA, which is introduced during the DNA replication and transcription, by transiently cleaving and rejoining one strand of the DNA duplex. Introduces a single-strand break via transesterification at a target site in duplex DNA. The scissile phosphodiester is attacked by the catalytic tyrosine of the enzyme, resulting in the formation of a DNA-(5'-phosphotyrosyl)-enzyme intermediate and the expulsion of a 3'-OH DNA strand. The free DNA strand then undergoes passage around the unbroken strand, thus removing DNA supercoils. Finally, in the religation step, the DNA 3'-OH attacks the covalent intermediate to expel the active-site tyrosine and restore the DNA phosphodiester backbone.</text>
</comment>
<evidence type="ECO:0000259" key="12">
    <source>
        <dbReference type="PROSITE" id="PS52039"/>
    </source>
</evidence>
<dbReference type="Gene3D" id="2.70.20.10">
    <property type="entry name" value="Topoisomerase I, domain 3"/>
    <property type="match status" value="1"/>
</dbReference>
<keyword evidence="3" id="KW-0479">Metal-binding</keyword>
<feature type="site" description="Interaction with DNA" evidence="10">
    <location>
        <position position="140"/>
    </location>
</feature>
<dbReference type="GO" id="GO:0003677">
    <property type="term" value="F:DNA binding"/>
    <property type="evidence" value="ECO:0007669"/>
    <property type="project" value="UniProtKB-KW"/>
</dbReference>
<proteinExistence type="inferred from homology"/>
<feature type="site" description="Interaction with DNA" evidence="10">
    <location>
        <position position="31"/>
    </location>
</feature>
<dbReference type="HAMAP" id="MF_00952">
    <property type="entry name" value="Topoisom_1_prok"/>
    <property type="match status" value="1"/>
</dbReference>
<comment type="subunit">
    <text evidence="10">Monomer.</text>
</comment>
<dbReference type="Pfam" id="PF01396">
    <property type="entry name" value="Zn_ribbon_Top1"/>
    <property type="match status" value="2"/>
</dbReference>
<dbReference type="PRINTS" id="PR00417">
    <property type="entry name" value="PRTPISMRASEI"/>
</dbReference>
<dbReference type="InterPro" id="IPR006171">
    <property type="entry name" value="TOPRIM_dom"/>
</dbReference>
<evidence type="ECO:0000313" key="14">
    <source>
        <dbReference type="Proteomes" id="UP000315689"/>
    </source>
</evidence>
<organism evidence="13 14">
    <name type="scientific">Candidatus Berkelbacteria bacterium Licking1014_7</name>
    <dbReference type="NCBI Taxonomy" id="2017147"/>
    <lineage>
        <taxon>Bacteria</taxon>
        <taxon>Candidatus Berkelbacteria</taxon>
    </lineage>
</organism>
<evidence type="ECO:0000256" key="4">
    <source>
        <dbReference type="ARBA" id="ARBA00022771"/>
    </source>
</evidence>
<sequence>MNILVVESPAKSRTLQNFLGSDYKISACFGHVRDLPKKELGVETENGFKPKYVITPGRRKNIASFKRDFAAAEKIYLATDLDREGEAISWHILKATNGDKKYSQKVYRIVFNEITKTAVLDAIKNPGQINMDLVNAQQARRILDRLVGYKLSPFLWKKVMKGLSAGRVQSVAVRLIVEREIEIENFQPDEYWEIWAHLLNLKNEKLPAKLVAKQGKKIDKLEIKNESGSREIIRDLKNAQYIVKDLIQEGKEKYSMPPYTTSTLQQDAGYKLRMSAKQVMRQAQDLYEAGKITYMRTDNVNMSWLAINSIRKYIGEEIGKDYLPEKPRGFKTKTKGAQEAHEAIRPTYFKNQKLESKNKKFTDGHAKLYDLIWRRAVASQVKPAILDTQKVAITAGKYDFEANGQTIKFDGFTKIYPMKLTENDLPEVKKGDTLTLEKLDPTQHFTQPPIRFNQASLIKKLEEMGIGRPSTYATIIDTILRRDYAVFQNRYFIPTDIARVVTKMLVENFSEVVDYGFTAQMEENLDKIAEGKEKWQKVLGDFYFPFEKKLKMKEAEVQNQQVKVEGEGEPCPQCGQGLVVKSGKFGKFLACPGYPDCRFTKNVVSKIGMKCPDCQEGEVVERRSKKGKMFFGCDKFPVCKFVSWERPAPPVAGKS</sequence>
<dbReference type="GO" id="GO:0003917">
    <property type="term" value="F:DNA topoisomerase type I (single strand cut, ATP-independent) activity"/>
    <property type="evidence" value="ECO:0007669"/>
    <property type="project" value="UniProtKB-UniRule"/>
</dbReference>
<dbReference type="CDD" id="cd03363">
    <property type="entry name" value="TOPRIM_TopoIA_TopoI"/>
    <property type="match status" value="1"/>
</dbReference>
<dbReference type="InterPro" id="IPR013498">
    <property type="entry name" value="Topo_IA_Znf"/>
</dbReference>
<keyword evidence="6" id="KW-0460">Magnesium</keyword>
<keyword evidence="4" id="KW-0863">Zinc-finger</keyword>
<dbReference type="Pfam" id="PF01751">
    <property type="entry name" value="Toprim"/>
    <property type="match status" value="1"/>
</dbReference>
<dbReference type="InterPro" id="IPR005733">
    <property type="entry name" value="TopoI_bac-type"/>
</dbReference>
<dbReference type="SMART" id="SM00436">
    <property type="entry name" value="TOP1Bc"/>
    <property type="match status" value="1"/>
</dbReference>
<dbReference type="PROSITE" id="PS00396">
    <property type="entry name" value="TOPO_IA_1"/>
    <property type="match status" value="1"/>
</dbReference>
<dbReference type="SMART" id="SM00493">
    <property type="entry name" value="TOPRIM"/>
    <property type="match status" value="1"/>
</dbReference>
<dbReference type="InterPro" id="IPR013826">
    <property type="entry name" value="Topo_IA_cen_sub3"/>
</dbReference>
<keyword evidence="5" id="KW-0862">Zinc</keyword>
<dbReference type="InterPro" id="IPR013824">
    <property type="entry name" value="Topo_IA_cen_sub1"/>
</dbReference>
<protein>
    <recommendedName>
        <fullName evidence="10">DNA topoisomerase 1</fullName>
        <ecNumber evidence="10">5.6.2.1</ecNumber>
    </recommendedName>
    <alternativeName>
        <fullName evidence="10">DNA topoisomerase I</fullName>
    </alternativeName>
</protein>
<dbReference type="InterPro" id="IPR028612">
    <property type="entry name" value="Topoisom_1_IA"/>
</dbReference>
<accession>A0A554LHW0</accession>
<feature type="domain" description="Topo IA-type catalytic" evidence="12">
    <location>
        <begin position="130"/>
        <end position="550"/>
    </location>
</feature>
<comment type="caution">
    <text evidence="13">The sequence shown here is derived from an EMBL/GenBank/DDBJ whole genome shotgun (WGS) entry which is preliminary data.</text>
</comment>
<evidence type="ECO:0000313" key="13">
    <source>
        <dbReference type="EMBL" id="TSC92451.1"/>
    </source>
</evidence>
<evidence type="ECO:0000256" key="6">
    <source>
        <dbReference type="ARBA" id="ARBA00022842"/>
    </source>
</evidence>
<dbReference type="PANTHER" id="PTHR42785">
    <property type="entry name" value="DNA TOPOISOMERASE, TYPE IA, CORE"/>
    <property type="match status" value="1"/>
</dbReference>
<evidence type="ECO:0000256" key="9">
    <source>
        <dbReference type="ARBA" id="ARBA00023235"/>
    </source>
</evidence>
<dbReference type="AlphaFoldDB" id="A0A554LHW0"/>
<dbReference type="Gene3D" id="1.10.290.10">
    <property type="entry name" value="Topoisomerase I, domain 4"/>
    <property type="match status" value="1"/>
</dbReference>
<dbReference type="SMART" id="SM00437">
    <property type="entry name" value="TOP1Ac"/>
    <property type="match status" value="1"/>
</dbReference>
<dbReference type="SUPFAM" id="SSF56712">
    <property type="entry name" value="Prokaryotic type I DNA topoisomerase"/>
    <property type="match status" value="1"/>
</dbReference>
<dbReference type="GO" id="GO:0008270">
    <property type="term" value="F:zinc ion binding"/>
    <property type="evidence" value="ECO:0007669"/>
    <property type="project" value="UniProtKB-KW"/>
</dbReference>
<name>A0A554LHW0_9BACT</name>
<evidence type="ECO:0000256" key="2">
    <source>
        <dbReference type="ARBA" id="ARBA00009446"/>
    </source>
</evidence>
<dbReference type="Proteomes" id="UP000315689">
    <property type="component" value="Unassembled WGS sequence"/>
</dbReference>
<feature type="active site" description="O-(5'-phospho-DNA)-tyrosine intermediate" evidence="10">
    <location>
        <position position="294"/>
    </location>
</feature>
<reference evidence="13 14" key="1">
    <citation type="submission" date="2017-07" db="EMBL/GenBank/DDBJ databases">
        <title>Mechanisms for carbon and nitrogen cycling indicate functional differentiation within the Candidate Phyla Radiation.</title>
        <authorList>
            <person name="Danczak R.E."/>
            <person name="Johnston M.D."/>
            <person name="Kenah C."/>
            <person name="Slattery M."/>
            <person name="Wrighton K.C."/>
            <person name="Wilkins M.J."/>
        </authorList>
    </citation>
    <scope>NUCLEOTIDE SEQUENCE [LARGE SCALE GENOMIC DNA]</scope>
    <source>
        <strain evidence="13">Licking1014_7</strain>
    </source>
</reference>
<evidence type="ECO:0000256" key="5">
    <source>
        <dbReference type="ARBA" id="ARBA00022833"/>
    </source>
</evidence>
<dbReference type="InterPro" id="IPR023406">
    <property type="entry name" value="Topo_IA_AS"/>
</dbReference>
<comment type="catalytic activity">
    <reaction evidence="1 10">
        <text>ATP-independent breakage of single-stranded DNA, followed by passage and rejoining.</text>
        <dbReference type="EC" id="5.6.2.1"/>
    </reaction>
</comment>
<gene>
    <name evidence="10" type="primary">topA</name>
    <name evidence="13" type="ORF">CEN89_687</name>
</gene>
<dbReference type="InterPro" id="IPR023405">
    <property type="entry name" value="Topo_IA_core_domain"/>
</dbReference>
<dbReference type="GO" id="GO:0006265">
    <property type="term" value="P:DNA topological change"/>
    <property type="evidence" value="ECO:0007669"/>
    <property type="project" value="UniProtKB-UniRule"/>
</dbReference>
<dbReference type="NCBIfam" id="TIGR01051">
    <property type="entry name" value="topA_bact"/>
    <property type="match status" value="1"/>
</dbReference>
<keyword evidence="7 10" id="KW-0799">Topoisomerase</keyword>
<dbReference type="Gene3D" id="3.40.50.140">
    <property type="match status" value="1"/>
</dbReference>
<evidence type="ECO:0000259" key="11">
    <source>
        <dbReference type="PROSITE" id="PS50880"/>
    </source>
</evidence>
<evidence type="ECO:0000256" key="10">
    <source>
        <dbReference type="HAMAP-Rule" id="MF_00952"/>
    </source>
</evidence>
<evidence type="ECO:0000256" key="8">
    <source>
        <dbReference type="ARBA" id="ARBA00023125"/>
    </source>
</evidence>
<dbReference type="PANTHER" id="PTHR42785:SF1">
    <property type="entry name" value="DNA TOPOISOMERASE"/>
    <property type="match status" value="1"/>
</dbReference>
<feature type="site" description="Interaction with DNA" evidence="10">
    <location>
        <position position="296"/>
    </location>
</feature>
<evidence type="ECO:0000256" key="3">
    <source>
        <dbReference type="ARBA" id="ARBA00022723"/>
    </source>
</evidence>
<dbReference type="SUPFAM" id="SSF57783">
    <property type="entry name" value="Zinc beta-ribbon"/>
    <property type="match status" value="1"/>
</dbReference>
<comment type="similarity">
    <text evidence="2 10">Belongs to the type IA topoisomerase family.</text>
</comment>
<dbReference type="InterPro" id="IPR003602">
    <property type="entry name" value="Topo_IA_DNA-bd_dom"/>
</dbReference>
<dbReference type="PROSITE" id="PS52039">
    <property type="entry name" value="TOPO_IA_2"/>
    <property type="match status" value="1"/>
</dbReference>
<dbReference type="Gene3D" id="3.30.65.10">
    <property type="entry name" value="Bacterial Topoisomerase I, domain 1"/>
    <property type="match status" value="2"/>
</dbReference>
<dbReference type="GO" id="GO:0005694">
    <property type="term" value="C:chromosome"/>
    <property type="evidence" value="ECO:0007669"/>
    <property type="project" value="InterPro"/>
</dbReference>
<dbReference type="Gene3D" id="1.10.460.10">
    <property type="entry name" value="Topoisomerase I, domain 2"/>
    <property type="match status" value="1"/>
</dbReference>
<feature type="domain" description="Toprim" evidence="11">
    <location>
        <begin position="1"/>
        <end position="114"/>
    </location>
</feature>
<dbReference type="CDD" id="cd00186">
    <property type="entry name" value="TOP1Ac"/>
    <property type="match status" value="1"/>
</dbReference>
<evidence type="ECO:0000256" key="7">
    <source>
        <dbReference type="ARBA" id="ARBA00023029"/>
    </source>
</evidence>
<dbReference type="InterPro" id="IPR013497">
    <property type="entry name" value="Topo_IA_cen"/>
</dbReference>
<keyword evidence="9 10" id="KW-0413">Isomerase</keyword>
<keyword evidence="8 10" id="KW-0238">DNA-binding</keyword>
<feature type="region of interest" description="Interaction with DNA" evidence="10">
    <location>
        <begin position="164"/>
        <end position="169"/>
    </location>
</feature>
<feature type="site" description="Interaction with DNA" evidence="10">
    <location>
        <position position="144"/>
    </location>
</feature>
<evidence type="ECO:0000256" key="1">
    <source>
        <dbReference type="ARBA" id="ARBA00000213"/>
    </source>
</evidence>
<dbReference type="InterPro" id="IPR003601">
    <property type="entry name" value="Topo_IA_2"/>
</dbReference>
<dbReference type="EMBL" id="VMGK01000026">
    <property type="protein sequence ID" value="TSC92451.1"/>
    <property type="molecule type" value="Genomic_DNA"/>
</dbReference>
<feature type="site" description="Interaction with DNA" evidence="10">
    <location>
        <position position="141"/>
    </location>
</feature>
<dbReference type="InterPro" id="IPR000380">
    <property type="entry name" value="Topo_IA"/>
</dbReference>
<feature type="site" description="Interaction with DNA" evidence="10">
    <location>
        <position position="156"/>
    </location>
</feature>
<dbReference type="PROSITE" id="PS50880">
    <property type="entry name" value="TOPRIM"/>
    <property type="match status" value="1"/>
</dbReference>
<dbReference type="EC" id="5.6.2.1" evidence="10"/>
<dbReference type="InterPro" id="IPR013825">
    <property type="entry name" value="Topo_IA_cen_sub2"/>
</dbReference>
<feature type="site" description="Interaction with DNA" evidence="10">
    <location>
        <position position="482"/>
    </location>
</feature>
<dbReference type="Pfam" id="PF01131">
    <property type="entry name" value="Topoisom_bac"/>
    <property type="match status" value="1"/>
</dbReference>
<feature type="site" description="Interaction with DNA" evidence="10">
    <location>
        <position position="149"/>
    </location>
</feature>
<dbReference type="InterPro" id="IPR034149">
    <property type="entry name" value="TOPRIM_TopoI"/>
</dbReference>